<dbReference type="InterPro" id="IPR011047">
    <property type="entry name" value="Quinoprotein_ADH-like_sf"/>
</dbReference>
<dbReference type="STRING" id="720554.Clocl_2612"/>
<dbReference type="AlphaFoldDB" id="G8M1G5"/>
<dbReference type="PANTHER" id="PTHR42754:SF1">
    <property type="entry name" value="LIPOPROTEIN"/>
    <property type="match status" value="1"/>
</dbReference>
<dbReference type="PANTHER" id="PTHR42754">
    <property type="entry name" value="ENDOGLUCANASE"/>
    <property type="match status" value="1"/>
</dbReference>
<evidence type="ECO:0000313" key="1">
    <source>
        <dbReference type="EMBL" id="AEV69180.1"/>
    </source>
</evidence>
<dbReference type="SUPFAM" id="SSF50998">
    <property type="entry name" value="Quinoprotein alcohol dehydrogenase-like"/>
    <property type="match status" value="1"/>
</dbReference>
<protein>
    <recommendedName>
        <fullName evidence="3">PQQ-like domain-containing protein</fullName>
    </recommendedName>
</protein>
<keyword evidence="2" id="KW-1185">Reference proteome</keyword>
<evidence type="ECO:0008006" key="3">
    <source>
        <dbReference type="Google" id="ProtNLM"/>
    </source>
</evidence>
<reference evidence="2" key="1">
    <citation type="submission" date="2011-12" db="EMBL/GenBank/DDBJ databases">
        <title>Complete sequence of Clostridium clariflavum DSM 19732.</title>
        <authorList>
            <consortium name="US DOE Joint Genome Institute"/>
            <person name="Lucas S."/>
            <person name="Han J."/>
            <person name="Lapidus A."/>
            <person name="Cheng J.-F."/>
            <person name="Goodwin L."/>
            <person name="Pitluck S."/>
            <person name="Peters L."/>
            <person name="Teshima H."/>
            <person name="Detter J.C."/>
            <person name="Han C."/>
            <person name="Tapia R."/>
            <person name="Land M."/>
            <person name="Hauser L."/>
            <person name="Kyrpides N."/>
            <person name="Ivanova N."/>
            <person name="Pagani I."/>
            <person name="Kitzmiller T."/>
            <person name="Lynd L."/>
            <person name="Izquierdo J."/>
            <person name="Woyke T."/>
        </authorList>
    </citation>
    <scope>NUCLEOTIDE SEQUENCE [LARGE SCALE GENOMIC DNA]</scope>
    <source>
        <strain evidence="2">DSM 19732 / NBRC 101661 / EBR45</strain>
    </source>
</reference>
<proteinExistence type="predicted"/>
<dbReference type="EMBL" id="CP003065">
    <property type="protein sequence ID" value="AEV69180.1"/>
    <property type="molecule type" value="Genomic_DNA"/>
</dbReference>
<accession>G8M1G5</accession>
<dbReference type="KEGG" id="ccl:Clocl_2612"/>
<dbReference type="OrthoDB" id="9811934at2"/>
<dbReference type="Proteomes" id="UP000005435">
    <property type="component" value="Chromosome"/>
</dbReference>
<sequence length="469" mass="52943" precursor="true">MKKVMLVISILLLTITGCKRNINLPDNQTIVWKLLYDEDTLPYSHFVSEDSSITEYEIINKKPDDYNTLAVKEITCKKLFDASTQLKSCQTNDGLLVLAIPQELNVSLIKFDMSGKVVWERDVGVSGRVATEITLLDDGNIVFGVSDRLNSSSDSTSMPKGHVLCYSQKGKQQWQYTYEDNYLGRINYICQDDTRNLLCSGLVIRDDLPNLSTDIVITQLSPHGKLILETFFGGSKNESLESAVYSDRTGLIITGWTEFDDEDLTNGGKGATMHYIASVSETLAFNWVYNPETPLLYQHDQIQVQGRYISLSGFKTTENIDEITDDTKNIFCNYILDERGILIQEMEIENNSNPPLSAICLTKDQEVVFAFNTSKGSKIIIKNSLGETVRELACELTNTERVIPTADGGFIVKYKYPVKRIPTPAFVSYIWTDNATTLSCYDKNGQLVWQKTYDDYTDNILTDYLHVAF</sequence>
<name>G8M1G5_ACECE</name>
<reference evidence="1 2" key="2">
    <citation type="journal article" date="2012" name="Stand. Genomic Sci.">
        <title>Complete Genome Sequence of Clostridium clariflavum DSM 19732.</title>
        <authorList>
            <person name="Izquierdo J.A."/>
            <person name="Goodwin L."/>
            <person name="Davenport K.W."/>
            <person name="Teshima H."/>
            <person name="Bruce D."/>
            <person name="Detter C."/>
            <person name="Tapia R."/>
            <person name="Han S."/>
            <person name="Land M."/>
            <person name="Hauser L."/>
            <person name="Jeffries C.D."/>
            <person name="Han J."/>
            <person name="Pitluck S."/>
            <person name="Nolan M."/>
            <person name="Chen A."/>
            <person name="Huntemann M."/>
            <person name="Mavromatis K."/>
            <person name="Mikhailova N."/>
            <person name="Liolios K."/>
            <person name="Woyke T."/>
            <person name="Lynd L.R."/>
        </authorList>
    </citation>
    <scope>NUCLEOTIDE SEQUENCE [LARGE SCALE GENOMIC DNA]</scope>
    <source>
        <strain evidence="2">DSM 19732 / NBRC 101661 / EBR45</strain>
    </source>
</reference>
<dbReference type="RefSeq" id="WP_014255743.1">
    <property type="nucleotide sequence ID" value="NC_016627.1"/>
</dbReference>
<gene>
    <name evidence="1" type="ordered locus">Clocl_2612</name>
</gene>
<dbReference type="eggNOG" id="COG1520">
    <property type="taxonomic scope" value="Bacteria"/>
</dbReference>
<organism evidence="1 2">
    <name type="scientific">Acetivibrio clariflavus (strain DSM 19732 / NBRC 101661 / EBR45)</name>
    <name type="common">Clostridium clariflavum</name>
    <dbReference type="NCBI Taxonomy" id="720554"/>
    <lineage>
        <taxon>Bacteria</taxon>
        <taxon>Bacillati</taxon>
        <taxon>Bacillota</taxon>
        <taxon>Clostridia</taxon>
        <taxon>Eubacteriales</taxon>
        <taxon>Oscillospiraceae</taxon>
        <taxon>Acetivibrio</taxon>
    </lineage>
</organism>
<dbReference type="PROSITE" id="PS51257">
    <property type="entry name" value="PROKAR_LIPOPROTEIN"/>
    <property type="match status" value="1"/>
</dbReference>
<evidence type="ECO:0000313" key="2">
    <source>
        <dbReference type="Proteomes" id="UP000005435"/>
    </source>
</evidence>
<dbReference type="HOGENOM" id="CLU_582287_0_0_9"/>